<gene>
    <name evidence="2" type="ORF">CDD80_3604</name>
</gene>
<dbReference type="OrthoDB" id="277832at2759"/>
<dbReference type="Pfam" id="PF10469">
    <property type="entry name" value="AKAP7_NLS"/>
    <property type="match status" value="1"/>
</dbReference>
<dbReference type="GO" id="GO:0006355">
    <property type="term" value="P:regulation of DNA-templated transcription"/>
    <property type="evidence" value="ECO:0007669"/>
    <property type="project" value="TreeGrafter"/>
</dbReference>
<dbReference type="GO" id="GO:0005634">
    <property type="term" value="C:nucleus"/>
    <property type="evidence" value="ECO:0007669"/>
    <property type="project" value="TreeGrafter"/>
</dbReference>
<dbReference type="STRING" id="2004952.A0A2C5Z180"/>
<reference evidence="2 3" key="1">
    <citation type="submission" date="2017-06" db="EMBL/GenBank/DDBJ databases">
        <title>Ant-infecting Ophiocordyceps genomes reveal a high diversity of potential behavioral manipulation genes and a possible major role for enterotoxins.</title>
        <authorList>
            <person name="De Bekker C."/>
            <person name="Evans H.C."/>
            <person name="Brachmann A."/>
            <person name="Hughes D.P."/>
        </authorList>
    </citation>
    <scope>NUCLEOTIDE SEQUENCE [LARGE SCALE GENOMIC DNA]</scope>
    <source>
        <strain evidence="2 3">Map16</strain>
    </source>
</reference>
<dbReference type="InterPro" id="IPR019510">
    <property type="entry name" value="AKAP7-like_phosphoesterase"/>
</dbReference>
<dbReference type="PANTHER" id="PTHR13360">
    <property type="entry name" value="ACTIVATING SIGNAL COINTEGRATOR 1 COMPLEX SUBUNIT 1"/>
    <property type="match status" value="1"/>
</dbReference>
<evidence type="ECO:0000313" key="2">
    <source>
        <dbReference type="EMBL" id="PHH73746.1"/>
    </source>
</evidence>
<keyword evidence="3" id="KW-1185">Reference proteome</keyword>
<sequence>MARNLTHFISIPLMSAQFTASLEAFRPVVAKHGLSPLSIRSPRSMHFTLGILNLPGETEISRAVQVLEELKSKEILANLENSNPRTVCIRGLYSLDRPARTAALYAWRQPPVGWLQNLCVAVEKHFFDNKVIHHSNRKELVLRPTIWNNVHMKDRGGQRVDARALIAEYKGRRVWADQVPIDKVQICRMGMVGDEGDKHFAVEAEVSLD</sequence>
<dbReference type="Gene3D" id="3.90.1140.10">
    <property type="entry name" value="Cyclic phosphodiesterase"/>
    <property type="match status" value="1"/>
</dbReference>
<dbReference type="Proteomes" id="UP000226431">
    <property type="component" value="Unassembled WGS sequence"/>
</dbReference>
<name>A0A2C5Z180_9HYPO</name>
<proteinExistence type="predicted"/>
<accession>A0A2C5Z180</accession>
<dbReference type="GO" id="GO:0006307">
    <property type="term" value="P:DNA alkylation repair"/>
    <property type="evidence" value="ECO:0007669"/>
    <property type="project" value="InterPro"/>
</dbReference>
<protein>
    <recommendedName>
        <fullName evidence="1">A-kinase anchor protein 7-like phosphoesterase domain-containing protein</fullName>
    </recommendedName>
</protein>
<dbReference type="PANTHER" id="PTHR13360:SF1">
    <property type="entry name" value="ACTIVATING SIGNAL COINTEGRATOR 1 COMPLEX SUBUNIT 1"/>
    <property type="match status" value="1"/>
</dbReference>
<evidence type="ECO:0000259" key="1">
    <source>
        <dbReference type="Pfam" id="PF10469"/>
    </source>
</evidence>
<comment type="caution">
    <text evidence="2">The sequence shown here is derived from an EMBL/GenBank/DDBJ whole genome shotgun (WGS) entry which is preliminary data.</text>
</comment>
<organism evidence="2 3">
    <name type="scientific">Ophiocordyceps camponoti-rufipedis</name>
    <dbReference type="NCBI Taxonomy" id="2004952"/>
    <lineage>
        <taxon>Eukaryota</taxon>
        <taxon>Fungi</taxon>
        <taxon>Dikarya</taxon>
        <taxon>Ascomycota</taxon>
        <taxon>Pezizomycotina</taxon>
        <taxon>Sordariomycetes</taxon>
        <taxon>Hypocreomycetidae</taxon>
        <taxon>Hypocreales</taxon>
        <taxon>Ophiocordycipitaceae</taxon>
        <taxon>Ophiocordyceps</taxon>
    </lineage>
</organism>
<dbReference type="AlphaFoldDB" id="A0A2C5Z180"/>
<dbReference type="EMBL" id="NJES01000320">
    <property type="protein sequence ID" value="PHH73746.1"/>
    <property type="molecule type" value="Genomic_DNA"/>
</dbReference>
<dbReference type="InterPro" id="IPR009210">
    <property type="entry name" value="ASCC1"/>
</dbReference>
<evidence type="ECO:0000313" key="3">
    <source>
        <dbReference type="Proteomes" id="UP000226431"/>
    </source>
</evidence>
<feature type="domain" description="A-kinase anchor protein 7-like phosphoesterase" evidence="1">
    <location>
        <begin position="6"/>
        <end position="208"/>
    </location>
</feature>